<organism evidence="2 3">
    <name type="scientific">Protea cynaroides</name>
    <dbReference type="NCBI Taxonomy" id="273540"/>
    <lineage>
        <taxon>Eukaryota</taxon>
        <taxon>Viridiplantae</taxon>
        <taxon>Streptophyta</taxon>
        <taxon>Embryophyta</taxon>
        <taxon>Tracheophyta</taxon>
        <taxon>Spermatophyta</taxon>
        <taxon>Magnoliopsida</taxon>
        <taxon>Proteales</taxon>
        <taxon>Proteaceae</taxon>
        <taxon>Protea</taxon>
    </lineage>
</organism>
<sequence>MLHPKLDSVDSEKSDSIHKQVEFEITPSDNHDNNVKLQTDQFGEDIQIEPVSELNQEHESEHSIVTTKSRRQINATVRYGFEDMLAYALQVNDMLIAARDMTEIKKLKTLLNAEFDMKDLGAIQKILGMEILRDINQKKLFLSQKSYIQKLLSRFALSIGSVREPHRNYNRIHHHRIGEYGGVKRSNCFHTNGRDVDCYTLNYPFMMIFACIEIDAPRQRPFQMEEKRV</sequence>
<keyword evidence="3" id="KW-1185">Reference proteome</keyword>
<dbReference type="AlphaFoldDB" id="A0A9Q0GWR1"/>
<comment type="caution">
    <text evidence="2">The sequence shown here is derived from an EMBL/GenBank/DDBJ whole genome shotgun (WGS) entry which is preliminary data.</text>
</comment>
<name>A0A9Q0GWR1_9MAGN</name>
<dbReference type="Proteomes" id="UP001141806">
    <property type="component" value="Unassembled WGS sequence"/>
</dbReference>
<dbReference type="EMBL" id="JAMYWD010000012">
    <property type="protein sequence ID" value="KAJ4953367.1"/>
    <property type="molecule type" value="Genomic_DNA"/>
</dbReference>
<dbReference type="OrthoDB" id="1749075at2759"/>
<gene>
    <name evidence="2" type="ORF">NE237_030199</name>
</gene>
<dbReference type="InterPro" id="IPR013103">
    <property type="entry name" value="RVT_2"/>
</dbReference>
<evidence type="ECO:0000313" key="3">
    <source>
        <dbReference type="Proteomes" id="UP001141806"/>
    </source>
</evidence>
<accession>A0A9Q0GWR1</accession>
<reference evidence="2" key="1">
    <citation type="journal article" date="2023" name="Plant J.">
        <title>The genome of the king protea, Protea cynaroides.</title>
        <authorList>
            <person name="Chang J."/>
            <person name="Duong T.A."/>
            <person name="Schoeman C."/>
            <person name="Ma X."/>
            <person name="Roodt D."/>
            <person name="Barker N."/>
            <person name="Li Z."/>
            <person name="Van de Peer Y."/>
            <person name="Mizrachi E."/>
        </authorList>
    </citation>
    <scope>NUCLEOTIDE SEQUENCE</scope>
    <source>
        <tissue evidence="2">Young leaves</tissue>
    </source>
</reference>
<proteinExistence type="predicted"/>
<evidence type="ECO:0000259" key="1">
    <source>
        <dbReference type="Pfam" id="PF07727"/>
    </source>
</evidence>
<protein>
    <recommendedName>
        <fullName evidence="1">Reverse transcriptase Ty1/copia-type domain-containing protein</fullName>
    </recommendedName>
</protein>
<evidence type="ECO:0000313" key="2">
    <source>
        <dbReference type="EMBL" id="KAJ4953367.1"/>
    </source>
</evidence>
<feature type="domain" description="Reverse transcriptase Ty1/copia-type" evidence="1">
    <location>
        <begin position="77"/>
        <end position="157"/>
    </location>
</feature>
<dbReference type="Pfam" id="PF07727">
    <property type="entry name" value="RVT_2"/>
    <property type="match status" value="1"/>
</dbReference>